<evidence type="ECO:0000313" key="9">
    <source>
        <dbReference type="EMBL" id="KAF7388619.1"/>
    </source>
</evidence>
<gene>
    <name evidence="9" type="ORF">HZH68_012561</name>
</gene>
<feature type="transmembrane region" description="Helical" evidence="7">
    <location>
        <begin position="145"/>
        <end position="172"/>
    </location>
</feature>
<dbReference type="GO" id="GO:0016020">
    <property type="term" value="C:membrane"/>
    <property type="evidence" value="ECO:0007669"/>
    <property type="project" value="UniProtKB-SubCell"/>
</dbReference>
<evidence type="ECO:0000256" key="6">
    <source>
        <dbReference type="ARBA" id="ARBA00023136"/>
    </source>
</evidence>
<dbReference type="InterPro" id="IPR036259">
    <property type="entry name" value="MFS_trans_sf"/>
</dbReference>
<accession>A0A834JKD1</accession>
<evidence type="ECO:0000256" key="3">
    <source>
        <dbReference type="ARBA" id="ARBA00022448"/>
    </source>
</evidence>
<dbReference type="PRINTS" id="PR01988">
    <property type="entry name" value="EXPORTERBACE"/>
</dbReference>
<dbReference type="PANTHER" id="PTHR23511:SF34">
    <property type="entry name" value="SYNAPTIC VESICLE GLYCOPROTEIN 2"/>
    <property type="match status" value="1"/>
</dbReference>
<dbReference type="Proteomes" id="UP000617340">
    <property type="component" value="Unassembled WGS sequence"/>
</dbReference>
<reference evidence="9" key="1">
    <citation type="journal article" date="2020" name="G3 (Bethesda)">
        <title>High-Quality Assemblies for Three Invasive Social Wasps from the &lt;i&gt;Vespula&lt;/i&gt; Genus.</title>
        <authorList>
            <person name="Harrop T.W.R."/>
            <person name="Guhlin J."/>
            <person name="McLaughlin G.M."/>
            <person name="Permina E."/>
            <person name="Stockwell P."/>
            <person name="Gilligan J."/>
            <person name="Le Lec M.F."/>
            <person name="Gruber M.A.M."/>
            <person name="Quinn O."/>
            <person name="Lovegrove M."/>
            <person name="Duncan E.J."/>
            <person name="Remnant E.J."/>
            <person name="Van Eeckhoven J."/>
            <person name="Graham B."/>
            <person name="Knapp R.A."/>
            <person name="Langford K.W."/>
            <person name="Kronenberg Z."/>
            <person name="Press M.O."/>
            <person name="Eacker S.M."/>
            <person name="Wilson-Rankin E.E."/>
            <person name="Purcell J."/>
            <person name="Lester P.J."/>
            <person name="Dearden P.K."/>
        </authorList>
    </citation>
    <scope>NUCLEOTIDE SEQUENCE</scope>
    <source>
        <strain evidence="9">Linc-1</strain>
    </source>
</reference>
<comment type="caution">
    <text evidence="9">The sequence shown here is derived from an EMBL/GenBank/DDBJ whole genome shotgun (WGS) entry which is preliminary data.</text>
</comment>
<feature type="transmembrane region" description="Helical" evidence="7">
    <location>
        <begin position="408"/>
        <end position="429"/>
    </location>
</feature>
<feature type="transmembrane region" description="Helical" evidence="7">
    <location>
        <begin position="58"/>
        <end position="79"/>
    </location>
</feature>
<dbReference type="PANTHER" id="PTHR23511">
    <property type="entry name" value="SYNAPTIC VESICLE GLYCOPROTEIN 2"/>
    <property type="match status" value="1"/>
</dbReference>
<dbReference type="InterPro" id="IPR020846">
    <property type="entry name" value="MFS_dom"/>
</dbReference>
<dbReference type="Gene3D" id="1.20.1250.20">
    <property type="entry name" value="MFS general substrate transporter like domains"/>
    <property type="match status" value="1"/>
</dbReference>
<evidence type="ECO:0000256" key="7">
    <source>
        <dbReference type="SAM" id="Phobius"/>
    </source>
</evidence>
<keyword evidence="6 7" id="KW-0472">Membrane</keyword>
<dbReference type="Pfam" id="PF00083">
    <property type="entry name" value="Sugar_tr"/>
    <property type="match status" value="1"/>
</dbReference>
<keyword evidence="10" id="KW-1185">Reference proteome</keyword>
<dbReference type="SUPFAM" id="SSF103473">
    <property type="entry name" value="MFS general substrate transporter"/>
    <property type="match status" value="1"/>
</dbReference>
<comment type="similarity">
    <text evidence="2">Belongs to the major facilitator superfamily.</text>
</comment>
<feature type="transmembrane region" description="Helical" evidence="7">
    <location>
        <begin position="184"/>
        <end position="205"/>
    </location>
</feature>
<evidence type="ECO:0000256" key="2">
    <source>
        <dbReference type="ARBA" id="ARBA00008335"/>
    </source>
</evidence>
<feature type="transmembrane region" description="Helical" evidence="7">
    <location>
        <begin position="111"/>
        <end position="133"/>
    </location>
</feature>
<protein>
    <recommendedName>
        <fullName evidence="8">Major facilitator superfamily (MFS) profile domain-containing protein</fullName>
    </recommendedName>
</protein>
<feature type="transmembrane region" description="Helical" evidence="7">
    <location>
        <begin position="465"/>
        <end position="486"/>
    </location>
</feature>
<dbReference type="PROSITE" id="PS50850">
    <property type="entry name" value="MFS"/>
    <property type="match status" value="1"/>
</dbReference>
<dbReference type="GO" id="GO:0022857">
    <property type="term" value="F:transmembrane transporter activity"/>
    <property type="evidence" value="ECO:0007669"/>
    <property type="project" value="InterPro"/>
</dbReference>
<dbReference type="InterPro" id="IPR022324">
    <property type="entry name" value="Bacilysin_exporter_BacE_put"/>
</dbReference>
<keyword evidence="3" id="KW-0813">Transport</keyword>
<proteinExistence type="inferred from homology"/>
<feature type="domain" description="Major facilitator superfamily (MFS) profile" evidence="8">
    <location>
        <begin position="21"/>
        <end position="489"/>
    </location>
</feature>
<dbReference type="InterPro" id="IPR005828">
    <property type="entry name" value="MFS_sugar_transport-like"/>
</dbReference>
<evidence type="ECO:0000256" key="5">
    <source>
        <dbReference type="ARBA" id="ARBA00022989"/>
    </source>
</evidence>
<evidence type="ECO:0000259" key="8">
    <source>
        <dbReference type="PROSITE" id="PS50850"/>
    </source>
</evidence>
<dbReference type="EMBL" id="JACSDZ010000013">
    <property type="protein sequence ID" value="KAF7388619.1"/>
    <property type="molecule type" value="Genomic_DNA"/>
</dbReference>
<feature type="transmembrane region" description="Helical" evidence="7">
    <location>
        <begin position="86"/>
        <end position="105"/>
    </location>
</feature>
<feature type="transmembrane region" description="Helical" evidence="7">
    <location>
        <begin position="354"/>
        <end position="375"/>
    </location>
</feature>
<feature type="transmembrane region" description="Helical" evidence="7">
    <location>
        <begin position="287"/>
        <end position="307"/>
    </location>
</feature>
<evidence type="ECO:0000256" key="1">
    <source>
        <dbReference type="ARBA" id="ARBA00004141"/>
    </source>
</evidence>
<organism evidence="9 10">
    <name type="scientific">Vespula germanica</name>
    <name type="common">German yellow jacket</name>
    <name type="synonym">Paravespula germanica</name>
    <dbReference type="NCBI Taxonomy" id="30212"/>
    <lineage>
        <taxon>Eukaryota</taxon>
        <taxon>Metazoa</taxon>
        <taxon>Ecdysozoa</taxon>
        <taxon>Arthropoda</taxon>
        <taxon>Hexapoda</taxon>
        <taxon>Insecta</taxon>
        <taxon>Pterygota</taxon>
        <taxon>Neoptera</taxon>
        <taxon>Endopterygota</taxon>
        <taxon>Hymenoptera</taxon>
        <taxon>Apocrita</taxon>
        <taxon>Aculeata</taxon>
        <taxon>Vespoidea</taxon>
        <taxon>Vespidae</taxon>
        <taxon>Vespinae</taxon>
        <taxon>Vespula</taxon>
    </lineage>
</organism>
<evidence type="ECO:0000313" key="10">
    <source>
        <dbReference type="Proteomes" id="UP000617340"/>
    </source>
</evidence>
<evidence type="ECO:0000256" key="4">
    <source>
        <dbReference type="ARBA" id="ARBA00022692"/>
    </source>
</evidence>
<keyword evidence="4 7" id="KW-0812">Transmembrane</keyword>
<feature type="transmembrane region" description="Helical" evidence="7">
    <location>
        <begin position="19"/>
        <end position="46"/>
    </location>
</feature>
<name>A0A834JKD1_VESGE</name>
<comment type="subcellular location">
    <subcellularLocation>
        <location evidence="1">Membrane</location>
        <topology evidence="1">Multi-pass membrane protein</topology>
    </subcellularLocation>
</comment>
<feature type="transmembrane region" description="Helical" evidence="7">
    <location>
        <begin position="382"/>
        <end position="402"/>
    </location>
</feature>
<keyword evidence="5 7" id="KW-1133">Transmembrane helix</keyword>
<dbReference type="AlphaFoldDB" id="A0A834JKD1"/>
<sequence>MNNGCEIALNRTGWGACHYFIVGLCGVCTFVEAIASLVVFVVSRLIVCDLKLEKNDIIIFNATQSFGMAIGSFLFGSLADICGRKGIISFTMVLIFCSSIALSFAQTVFLINLFIFLLGLGLAGNYILLRVYLIECLPIKRRETCLAVIDIAWVLGYLSALGVSWSLVPSIIQMLYKKFRPSSWRVLTGIGGAPSLIIACAVSLLPETPRFLLYQQRQEEAITVLRQMYAINNSKHIETYPNVDLNTCIEQDEETDDTNSLFKMIYRYAVKTHERLHKLFRLPFRRITICSLALCFLQFPGFIWLALWDSHLLQELGKEIEENKRGNDFTCNINFLEIAESLLLSCQQINHQRFIFLLCISFSYLLGEILLIIGIQVIRKKWILILSSFIGGIAIFCIMFLVQYAMQIIFSIVFLASYAINNTIVNILIAENYPTGLRGTVMGFMRILPHLAATMIKFVSNISCVLSIIAAFIILISTAILVIPIPDLTGIPIQERSIIT</sequence>